<feature type="compositionally biased region" description="Polar residues" evidence="1">
    <location>
        <begin position="737"/>
        <end position="764"/>
    </location>
</feature>
<proteinExistence type="predicted"/>
<feature type="region of interest" description="Disordered" evidence="1">
    <location>
        <begin position="671"/>
        <end position="851"/>
    </location>
</feature>
<feature type="compositionally biased region" description="Polar residues" evidence="1">
    <location>
        <begin position="833"/>
        <end position="851"/>
    </location>
</feature>
<keyword evidence="3" id="KW-1185">Reference proteome</keyword>
<organism evidence="2 3">
    <name type="scientific">Orbilia javanica</name>
    <dbReference type="NCBI Taxonomy" id="47235"/>
    <lineage>
        <taxon>Eukaryota</taxon>
        <taxon>Fungi</taxon>
        <taxon>Dikarya</taxon>
        <taxon>Ascomycota</taxon>
        <taxon>Pezizomycotina</taxon>
        <taxon>Orbiliomycetes</taxon>
        <taxon>Orbiliales</taxon>
        <taxon>Orbiliaceae</taxon>
        <taxon>Orbilia</taxon>
    </lineage>
</organism>
<feature type="region of interest" description="Disordered" evidence="1">
    <location>
        <begin position="1"/>
        <end position="101"/>
    </location>
</feature>
<feature type="compositionally biased region" description="Polar residues" evidence="1">
    <location>
        <begin position="41"/>
        <end position="57"/>
    </location>
</feature>
<reference evidence="2 3" key="1">
    <citation type="submission" date="2019-10" db="EMBL/GenBank/DDBJ databases">
        <authorList>
            <person name="Palmer J.M."/>
        </authorList>
    </citation>
    <scope>NUCLEOTIDE SEQUENCE [LARGE SCALE GENOMIC DNA]</scope>
    <source>
        <strain evidence="2 3">TWF718</strain>
    </source>
</reference>
<dbReference type="AlphaFoldDB" id="A0AAN8NCW5"/>
<feature type="compositionally biased region" description="Polar residues" evidence="1">
    <location>
        <begin position="1"/>
        <end position="30"/>
    </location>
</feature>
<evidence type="ECO:0000313" key="3">
    <source>
        <dbReference type="Proteomes" id="UP001313282"/>
    </source>
</evidence>
<sequence>MSQNNTNQPSFSQDNTYINRSTTGPQNNVYRGNLPQERPEYNTSPLVSEPLGSTSQLHDPDSAPNEPTKTRSKFPYRPKSPEPTEEATQEPGSTRKKPSVDYNGMIIEDFKYHRHRATYGCGPDDPPLAKEVPIPTEPVELWYVPKWVMESKGPEWVYQWQNQGIYPDNPWGPKPMKRGEDGLFDHPTYNRLLELGDFDGAMRWTWVQLLFELGLDKGRDKTVVGVFADHGLEFFHKFIRTVEAMHERRKFAREHSEKYGKDHFDPLEDLNEEEREKELKYAATRVEARKRKPQKVLGVKAGPNVLMNDDVVRRDILLQRHFERQLEQHKMVKFSKQIEAWKIIDQQHAEYLVQEEKKLQHQAERTKKDTIIIAYRDYLGLVLPPEWLTYGDIDSTIDPIEVRQLGMYKAEILAKKRAVVEAGVDVENLLRQIDEEKIEHSFWWEVERIYRYYVAEHLGITMKEVSKLIREKTKFPEGVDKLDVQKWSSLFDPAGPEWAKEHPGLYNFNVYEIENLVTECKKHHYEVQKLEAKAVELLSIKGLSEASHNFISTASNNQIDVLRSTWAMKKSLIMRYGINQWREQFGGIADQVPDPEVDDSDEETELVIAQMEALRTKIENSRIPPVETAQEDNIDESWEMKGDELVAFAEADSSVNITPAPHTGLEEAFRQGLADTSMLGTTSRQRRKGRPGREPRPRPFGSKPRNQNSKQQSKQQIKQQSKQKGKQQSRPRDWEFQSLQQEQPIKQAPNANTVASPERMNNQAGPVDPRAARRARPTLVPTGRRGGRTSNLNLWPEFDGVHTTEQPPPDQMPRSPTSNYDIDIYEDEVEAKPQQNYRPTTNDFVGQAPQL</sequence>
<protein>
    <submittedName>
        <fullName evidence="2">Uncharacterized protein</fullName>
    </submittedName>
</protein>
<dbReference type="Proteomes" id="UP001313282">
    <property type="component" value="Unassembled WGS sequence"/>
</dbReference>
<accession>A0AAN8NCW5</accession>
<comment type="caution">
    <text evidence="2">The sequence shown here is derived from an EMBL/GenBank/DDBJ whole genome shotgun (WGS) entry which is preliminary data.</text>
</comment>
<gene>
    <name evidence="2" type="ORF">TWF718_005015</name>
</gene>
<name>A0AAN8NCW5_9PEZI</name>
<dbReference type="EMBL" id="JAVHNR010000002">
    <property type="protein sequence ID" value="KAK6351870.1"/>
    <property type="molecule type" value="Genomic_DNA"/>
</dbReference>
<evidence type="ECO:0000256" key="1">
    <source>
        <dbReference type="SAM" id="MobiDB-lite"/>
    </source>
</evidence>
<evidence type="ECO:0000313" key="2">
    <source>
        <dbReference type="EMBL" id="KAK6351870.1"/>
    </source>
</evidence>
<feature type="compositionally biased region" description="Low complexity" evidence="1">
    <location>
        <begin position="707"/>
        <end position="720"/>
    </location>
</feature>